<evidence type="ECO:0000259" key="15">
    <source>
        <dbReference type="PROSITE" id="PS50850"/>
    </source>
</evidence>
<evidence type="ECO:0000256" key="2">
    <source>
        <dbReference type="ARBA" id="ARBA00008586"/>
    </source>
</evidence>
<feature type="transmembrane region" description="Helical" evidence="14">
    <location>
        <begin position="381"/>
        <end position="400"/>
    </location>
</feature>
<evidence type="ECO:0000256" key="11">
    <source>
        <dbReference type="ARBA" id="ARBA00054632"/>
    </source>
</evidence>
<feature type="transmembrane region" description="Helical" evidence="14">
    <location>
        <begin position="89"/>
        <end position="110"/>
    </location>
</feature>
<accession>A0A0Q9X7V9</accession>
<keyword evidence="9 14" id="KW-0472">Membrane</keyword>
<keyword evidence="7" id="KW-0915">Sodium</keyword>
<reference evidence="16 17" key="1">
    <citation type="journal article" date="2007" name="Nature">
        <title>Evolution of genes and genomes on the Drosophila phylogeny.</title>
        <authorList>
            <consortium name="Drosophila 12 Genomes Consortium"/>
            <person name="Clark A.G."/>
            <person name="Eisen M.B."/>
            <person name="Smith D.R."/>
            <person name="Bergman C.M."/>
            <person name="Oliver B."/>
            <person name="Markow T.A."/>
            <person name="Kaufman T.C."/>
            <person name="Kellis M."/>
            <person name="Gelbart W."/>
            <person name="Iyer V.N."/>
            <person name="Pollard D.A."/>
            <person name="Sackton T.B."/>
            <person name="Larracuente A.M."/>
            <person name="Singh N.D."/>
            <person name="Abad J.P."/>
            <person name="Abt D.N."/>
            <person name="Adryan B."/>
            <person name="Aguade M."/>
            <person name="Akashi H."/>
            <person name="Anderson W.W."/>
            <person name="Aquadro C.F."/>
            <person name="Ardell D.H."/>
            <person name="Arguello R."/>
            <person name="Artieri C.G."/>
            <person name="Barbash D.A."/>
            <person name="Barker D."/>
            <person name="Barsanti P."/>
            <person name="Batterham P."/>
            <person name="Batzoglou S."/>
            <person name="Begun D."/>
            <person name="Bhutkar A."/>
            <person name="Blanco E."/>
            <person name="Bosak S.A."/>
            <person name="Bradley R.K."/>
            <person name="Brand A.D."/>
            <person name="Brent M.R."/>
            <person name="Brooks A.N."/>
            <person name="Brown R.H."/>
            <person name="Butlin R.K."/>
            <person name="Caggese C."/>
            <person name="Calvi B.R."/>
            <person name="Bernardo de Carvalho A."/>
            <person name="Caspi A."/>
            <person name="Castrezana S."/>
            <person name="Celniker S.E."/>
            <person name="Chang J.L."/>
            <person name="Chapple C."/>
            <person name="Chatterji S."/>
            <person name="Chinwalla A."/>
            <person name="Civetta A."/>
            <person name="Clifton S.W."/>
            <person name="Comeron J.M."/>
            <person name="Costello J.C."/>
            <person name="Coyne J.A."/>
            <person name="Daub J."/>
            <person name="David R.G."/>
            <person name="Delcher A.L."/>
            <person name="Delehaunty K."/>
            <person name="Do C.B."/>
            <person name="Ebling H."/>
            <person name="Edwards K."/>
            <person name="Eickbush T."/>
            <person name="Evans J.D."/>
            <person name="Filipski A."/>
            <person name="Findeiss S."/>
            <person name="Freyhult E."/>
            <person name="Fulton L."/>
            <person name="Fulton R."/>
            <person name="Garcia A.C."/>
            <person name="Gardiner A."/>
            <person name="Garfield D.A."/>
            <person name="Garvin B.E."/>
            <person name="Gibson G."/>
            <person name="Gilbert D."/>
            <person name="Gnerre S."/>
            <person name="Godfrey J."/>
            <person name="Good R."/>
            <person name="Gotea V."/>
            <person name="Gravely B."/>
            <person name="Greenberg A.J."/>
            <person name="Griffiths-Jones S."/>
            <person name="Gross S."/>
            <person name="Guigo R."/>
            <person name="Gustafson E.A."/>
            <person name="Haerty W."/>
            <person name="Hahn M.W."/>
            <person name="Halligan D.L."/>
            <person name="Halpern A.L."/>
            <person name="Halter G.M."/>
            <person name="Han M.V."/>
            <person name="Heger A."/>
            <person name="Hillier L."/>
            <person name="Hinrichs A.S."/>
            <person name="Holmes I."/>
            <person name="Hoskins R.A."/>
            <person name="Hubisz M.J."/>
            <person name="Hultmark D."/>
            <person name="Huntley M.A."/>
            <person name="Jaffe D.B."/>
            <person name="Jagadeeshan S."/>
            <person name="Jeck W.R."/>
            <person name="Johnson J."/>
            <person name="Jones C.D."/>
            <person name="Jordan W.C."/>
            <person name="Karpen G.H."/>
            <person name="Kataoka E."/>
            <person name="Keightley P.D."/>
            <person name="Kheradpour P."/>
            <person name="Kirkness E.F."/>
            <person name="Koerich L.B."/>
            <person name="Kristiansen K."/>
            <person name="Kudrna D."/>
            <person name="Kulathinal R.J."/>
            <person name="Kumar S."/>
            <person name="Kwok R."/>
            <person name="Lander E."/>
            <person name="Langley C.H."/>
            <person name="Lapoint R."/>
            <person name="Lazzaro B.P."/>
            <person name="Lee S.J."/>
            <person name="Levesque L."/>
            <person name="Li R."/>
            <person name="Lin C.F."/>
            <person name="Lin M.F."/>
            <person name="Lindblad-Toh K."/>
            <person name="Llopart A."/>
            <person name="Long M."/>
            <person name="Low L."/>
            <person name="Lozovsky E."/>
            <person name="Lu J."/>
            <person name="Luo M."/>
            <person name="Machado C.A."/>
            <person name="Makalowski W."/>
            <person name="Marzo M."/>
            <person name="Matsuda M."/>
            <person name="Matzkin L."/>
            <person name="McAllister B."/>
            <person name="McBride C.S."/>
            <person name="McKernan B."/>
            <person name="McKernan K."/>
            <person name="Mendez-Lago M."/>
            <person name="Minx P."/>
            <person name="Mollenhauer M.U."/>
            <person name="Montooth K."/>
            <person name="Mount S.M."/>
            <person name="Mu X."/>
            <person name="Myers E."/>
            <person name="Negre B."/>
            <person name="Newfeld S."/>
            <person name="Nielsen R."/>
            <person name="Noor M.A."/>
            <person name="O'Grady P."/>
            <person name="Pachter L."/>
            <person name="Papaceit M."/>
            <person name="Parisi M.J."/>
            <person name="Parisi M."/>
            <person name="Parts L."/>
            <person name="Pedersen J.S."/>
            <person name="Pesole G."/>
            <person name="Phillippy A.M."/>
            <person name="Ponting C.P."/>
            <person name="Pop M."/>
            <person name="Porcelli D."/>
            <person name="Powell J.R."/>
            <person name="Prohaska S."/>
            <person name="Pruitt K."/>
            <person name="Puig M."/>
            <person name="Quesneville H."/>
            <person name="Ram K.R."/>
            <person name="Rand D."/>
            <person name="Rasmussen M.D."/>
            <person name="Reed L.K."/>
            <person name="Reenan R."/>
            <person name="Reily A."/>
            <person name="Remington K.A."/>
            <person name="Rieger T.T."/>
            <person name="Ritchie M.G."/>
            <person name="Robin C."/>
            <person name="Rogers Y.H."/>
            <person name="Rohde C."/>
            <person name="Rozas J."/>
            <person name="Rubenfield M.J."/>
            <person name="Ruiz A."/>
            <person name="Russo S."/>
            <person name="Salzberg S.L."/>
            <person name="Sanchez-Gracia A."/>
            <person name="Saranga D.J."/>
            <person name="Sato H."/>
            <person name="Schaeffer S.W."/>
            <person name="Schatz M.C."/>
            <person name="Schlenke T."/>
            <person name="Schwartz R."/>
            <person name="Segarra C."/>
            <person name="Singh R.S."/>
            <person name="Sirot L."/>
            <person name="Sirota M."/>
            <person name="Sisneros N.B."/>
            <person name="Smith C.D."/>
            <person name="Smith T.F."/>
            <person name="Spieth J."/>
            <person name="Stage D.E."/>
            <person name="Stark A."/>
            <person name="Stephan W."/>
            <person name="Strausberg R.L."/>
            <person name="Strempel S."/>
            <person name="Sturgill D."/>
            <person name="Sutton G."/>
            <person name="Sutton G.G."/>
            <person name="Tao W."/>
            <person name="Teichmann S."/>
            <person name="Tobari Y.N."/>
            <person name="Tomimura Y."/>
            <person name="Tsolas J.M."/>
            <person name="Valente V.L."/>
            <person name="Venter E."/>
            <person name="Venter J.C."/>
            <person name="Vicario S."/>
            <person name="Vieira F.G."/>
            <person name="Vilella A.J."/>
            <person name="Villasante A."/>
            <person name="Walenz B."/>
            <person name="Wang J."/>
            <person name="Wasserman M."/>
            <person name="Watts T."/>
            <person name="Wilson D."/>
            <person name="Wilson R.K."/>
            <person name="Wing R.A."/>
            <person name="Wolfner M.F."/>
            <person name="Wong A."/>
            <person name="Wong G.K."/>
            <person name="Wu C.I."/>
            <person name="Wu G."/>
            <person name="Yamamoto D."/>
            <person name="Yang H.P."/>
            <person name="Yang S.P."/>
            <person name="Yorke J.A."/>
            <person name="Yoshida K."/>
            <person name="Zdobnov E."/>
            <person name="Zhang P."/>
            <person name="Zhang Y."/>
            <person name="Zimin A.V."/>
            <person name="Baldwin J."/>
            <person name="Abdouelleil A."/>
            <person name="Abdulkadir J."/>
            <person name="Abebe A."/>
            <person name="Abera B."/>
            <person name="Abreu J."/>
            <person name="Acer S.C."/>
            <person name="Aftuck L."/>
            <person name="Alexander A."/>
            <person name="An P."/>
            <person name="Anderson E."/>
            <person name="Anderson S."/>
            <person name="Arachi H."/>
            <person name="Azer M."/>
            <person name="Bachantsang P."/>
            <person name="Barry A."/>
            <person name="Bayul T."/>
            <person name="Berlin A."/>
            <person name="Bessette D."/>
            <person name="Bloom T."/>
            <person name="Blye J."/>
            <person name="Boguslavskiy L."/>
            <person name="Bonnet C."/>
            <person name="Boukhgalter B."/>
            <person name="Bourzgui I."/>
            <person name="Brown A."/>
            <person name="Cahill P."/>
            <person name="Channer S."/>
            <person name="Cheshatsang Y."/>
            <person name="Chuda L."/>
            <person name="Citroen M."/>
            <person name="Collymore A."/>
            <person name="Cooke P."/>
            <person name="Costello M."/>
            <person name="D'Aco K."/>
            <person name="Daza R."/>
            <person name="De Haan G."/>
            <person name="DeGray S."/>
            <person name="DeMaso C."/>
            <person name="Dhargay N."/>
            <person name="Dooley K."/>
            <person name="Dooley E."/>
            <person name="Doricent M."/>
            <person name="Dorje P."/>
            <person name="Dorjee K."/>
            <person name="Dupes A."/>
            <person name="Elong R."/>
            <person name="Falk J."/>
            <person name="Farina A."/>
            <person name="Faro S."/>
            <person name="Ferguson D."/>
            <person name="Fisher S."/>
            <person name="Foley C.D."/>
            <person name="Franke A."/>
            <person name="Friedrich D."/>
            <person name="Gadbois L."/>
            <person name="Gearin G."/>
            <person name="Gearin C.R."/>
            <person name="Giannoukos G."/>
            <person name="Goode T."/>
            <person name="Graham J."/>
            <person name="Grandbois E."/>
            <person name="Grewal S."/>
            <person name="Gyaltsen K."/>
            <person name="Hafez N."/>
            <person name="Hagos B."/>
            <person name="Hall J."/>
            <person name="Henson C."/>
            <person name="Hollinger A."/>
            <person name="Honan T."/>
            <person name="Huard M.D."/>
            <person name="Hughes L."/>
            <person name="Hurhula B."/>
            <person name="Husby M.E."/>
            <person name="Kamat A."/>
            <person name="Kanga B."/>
            <person name="Kashin S."/>
            <person name="Khazanovich D."/>
            <person name="Kisner P."/>
            <person name="Lance K."/>
            <person name="Lara M."/>
            <person name="Lee W."/>
            <person name="Lennon N."/>
            <person name="Letendre F."/>
            <person name="LeVine R."/>
            <person name="Lipovsky A."/>
            <person name="Liu X."/>
            <person name="Liu J."/>
            <person name="Liu S."/>
            <person name="Lokyitsang T."/>
            <person name="Lokyitsang Y."/>
            <person name="Lubonja R."/>
            <person name="Lui A."/>
            <person name="MacDonald P."/>
            <person name="Magnisalis V."/>
            <person name="Maru K."/>
            <person name="Matthews C."/>
            <person name="McCusker W."/>
            <person name="McDonough S."/>
            <person name="Mehta T."/>
            <person name="Meldrim J."/>
            <person name="Meneus L."/>
            <person name="Mihai O."/>
            <person name="Mihalev A."/>
            <person name="Mihova T."/>
            <person name="Mittelman R."/>
            <person name="Mlenga V."/>
            <person name="Montmayeur A."/>
            <person name="Mulrain L."/>
            <person name="Navidi A."/>
            <person name="Naylor J."/>
            <person name="Negash T."/>
            <person name="Nguyen T."/>
            <person name="Nguyen N."/>
            <person name="Nicol R."/>
            <person name="Norbu C."/>
            <person name="Norbu N."/>
            <person name="Novod N."/>
            <person name="O'Neill B."/>
            <person name="Osman S."/>
            <person name="Markiewicz E."/>
            <person name="Oyono O.L."/>
            <person name="Patti C."/>
            <person name="Phunkhang P."/>
            <person name="Pierre F."/>
            <person name="Priest M."/>
            <person name="Raghuraman S."/>
            <person name="Rege F."/>
            <person name="Reyes R."/>
            <person name="Rise C."/>
            <person name="Rogov P."/>
            <person name="Ross K."/>
            <person name="Ryan E."/>
            <person name="Settipalli S."/>
            <person name="Shea T."/>
            <person name="Sherpa N."/>
            <person name="Shi L."/>
            <person name="Shih D."/>
            <person name="Sparrow T."/>
            <person name="Spaulding J."/>
            <person name="Stalker J."/>
            <person name="Stange-Thomann N."/>
            <person name="Stavropoulos S."/>
            <person name="Stone C."/>
            <person name="Strader C."/>
            <person name="Tesfaye S."/>
            <person name="Thomson T."/>
            <person name="Thoulutsang Y."/>
            <person name="Thoulutsang D."/>
            <person name="Topham K."/>
            <person name="Topping I."/>
            <person name="Tsamla T."/>
            <person name="Vassiliev H."/>
            <person name="Vo A."/>
            <person name="Wangchuk T."/>
            <person name="Wangdi T."/>
            <person name="Weiand M."/>
            <person name="Wilkinson J."/>
            <person name="Wilson A."/>
            <person name="Yadav S."/>
            <person name="Young G."/>
            <person name="Yu Q."/>
            <person name="Zembek L."/>
            <person name="Zhong D."/>
            <person name="Zimmer A."/>
            <person name="Zwirko Z."/>
            <person name="Jaffe D.B."/>
            <person name="Alvarez P."/>
            <person name="Brockman W."/>
            <person name="Butler J."/>
            <person name="Chin C."/>
            <person name="Gnerre S."/>
            <person name="Grabherr M."/>
            <person name="Kleber M."/>
            <person name="Mauceli E."/>
            <person name="MacCallum I."/>
        </authorList>
    </citation>
    <scope>NUCLEOTIDE SEQUENCE [LARGE SCALE GENOMIC DNA]</scope>
    <source>
        <strain evidence="17">Tucson 15081-1352.22</strain>
    </source>
</reference>
<keyword evidence="5" id="KW-0769">Symport</keyword>
<evidence type="ECO:0000256" key="6">
    <source>
        <dbReference type="ARBA" id="ARBA00022989"/>
    </source>
</evidence>
<evidence type="ECO:0000256" key="5">
    <source>
        <dbReference type="ARBA" id="ARBA00022847"/>
    </source>
</evidence>
<dbReference type="OrthoDB" id="2985014at2759"/>
<evidence type="ECO:0000256" key="8">
    <source>
        <dbReference type="ARBA" id="ARBA00023065"/>
    </source>
</evidence>
<keyword evidence="6 14" id="KW-1133">Transmembrane helix</keyword>
<feature type="region of interest" description="Disordered" evidence="13">
    <location>
        <begin position="478"/>
        <end position="501"/>
    </location>
</feature>
<feature type="transmembrane region" description="Helical" evidence="14">
    <location>
        <begin position="183"/>
        <end position="205"/>
    </location>
</feature>
<feature type="domain" description="Major facilitator superfamily (MFS) profile" evidence="15">
    <location>
        <begin position="42"/>
        <end position="473"/>
    </location>
</feature>
<comment type="subcellular location">
    <subcellularLocation>
        <location evidence="1">Membrane</location>
        <topology evidence="1">Multi-pass membrane protein</topology>
    </subcellularLocation>
</comment>
<feature type="transmembrane region" description="Helical" evidence="14">
    <location>
        <begin position="449"/>
        <end position="468"/>
    </location>
</feature>
<comment type="similarity">
    <text evidence="2">Belongs to the major facilitator superfamily. Sodium/anion cotransporter family.</text>
</comment>
<dbReference type="InParanoid" id="A0A0Q9X7V9"/>
<feature type="transmembrane region" description="Helical" evidence="14">
    <location>
        <begin position="412"/>
        <end position="437"/>
    </location>
</feature>
<dbReference type="FunFam" id="1.20.120.540:FF:000001">
    <property type="entry name" value="Blast:Putative inorganic phosphate cotransporter"/>
    <property type="match status" value="1"/>
</dbReference>
<dbReference type="Proteomes" id="UP000009192">
    <property type="component" value="Unassembled WGS sequence"/>
</dbReference>
<dbReference type="GO" id="GO:0006814">
    <property type="term" value="P:sodium ion transport"/>
    <property type="evidence" value="ECO:0007669"/>
    <property type="project" value="UniProtKB-KW"/>
</dbReference>
<evidence type="ECO:0000313" key="17">
    <source>
        <dbReference type="Proteomes" id="UP000009192"/>
    </source>
</evidence>
<dbReference type="Gene3D" id="1.20.1250.20">
    <property type="entry name" value="MFS general substrate transporter like domains"/>
    <property type="match status" value="2"/>
</dbReference>
<dbReference type="PANTHER" id="PTHR11662">
    <property type="entry name" value="SOLUTE CARRIER FAMILY 17"/>
    <property type="match status" value="1"/>
</dbReference>
<proteinExistence type="inferred from homology"/>
<dbReference type="InterPro" id="IPR036259">
    <property type="entry name" value="MFS_trans_sf"/>
</dbReference>
<evidence type="ECO:0000256" key="3">
    <source>
        <dbReference type="ARBA" id="ARBA00022448"/>
    </source>
</evidence>
<evidence type="ECO:0000256" key="10">
    <source>
        <dbReference type="ARBA" id="ARBA00023201"/>
    </source>
</evidence>
<organism evidence="16 17">
    <name type="scientific">Drosophila mojavensis</name>
    <name type="common">Fruit fly</name>
    <dbReference type="NCBI Taxonomy" id="7230"/>
    <lineage>
        <taxon>Eukaryota</taxon>
        <taxon>Metazoa</taxon>
        <taxon>Ecdysozoa</taxon>
        <taxon>Arthropoda</taxon>
        <taxon>Hexapoda</taxon>
        <taxon>Insecta</taxon>
        <taxon>Pterygota</taxon>
        <taxon>Neoptera</taxon>
        <taxon>Endopterygota</taxon>
        <taxon>Diptera</taxon>
        <taxon>Brachycera</taxon>
        <taxon>Muscomorpha</taxon>
        <taxon>Ephydroidea</taxon>
        <taxon>Drosophilidae</taxon>
        <taxon>Drosophila</taxon>
    </lineage>
</organism>
<evidence type="ECO:0000256" key="7">
    <source>
        <dbReference type="ARBA" id="ARBA00023053"/>
    </source>
</evidence>
<gene>
    <name evidence="16" type="primary">Dmoj\GI20334</name>
    <name evidence="16" type="ORF">Dmoj_GI20334</name>
</gene>
<evidence type="ECO:0000256" key="1">
    <source>
        <dbReference type="ARBA" id="ARBA00004141"/>
    </source>
</evidence>
<dbReference type="AlphaFoldDB" id="A0A0Q9X7V9"/>
<dbReference type="InterPro" id="IPR011701">
    <property type="entry name" value="MFS"/>
</dbReference>
<dbReference type="CDD" id="cd17318">
    <property type="entry name" value="MFS_SLC17"/>
    <property type="match status" value="1"/>
</dbReference>
<dbReference type="InterPro" id="IPR050382">
    <property type="entry name" value="MFS_Na/Anion_cotransporter"/>
</dbReference>
<feature type="transmembrane region" description="Helical" evidence="14">
    <location>
        <begin position="117"/>
        <end position="144"/>
    </location>
</feature>
<feature type="transmembrane region" description="Helical" evidence="14">
    <location>
        <begin position="317"/>
        <end position="338"/>
    </location>
</feature>
<feature type="transmembrane region" description="Helical" evidence="14">
    <location>
        <begin position="359"/>
        <end position="375"/>
    </location>
</feature>
<protein>
    <recommendedName>
        <fullName evidence="12">Putative inorganic phosphate cotransporter</fullName>
    </recommendedName>
</protein>
<dbReference type="GO" id="GO:0016020">
    <property type="term" value="C:membrane"/>
    <property type="evidence" value="ECO:0007669"/>
    <property type="project" value="UniProtKB-SubCell"/>
</dbReference>
<dbReference type="KEGG" id="dmo:Dmoj_GI20334"/>
<evidence type="ECO:0000256" key="14">
    <source>
        <dbReference type="SAM" id="Phobius"/>
    </source>
</evidence>
<dbReference type="PROSITE" id="PS50850">
    <property type="entry name" value="MFS"/>
    <property type="match status" value="1"/>
</dbReference>
<dbReference type="SUPFAM" id="SSF103473">
    <property type="entry name" value="MFS general substrate transporter"/>
    <property type="match status" value="1"/>
</dbReference>
<dbReference type="Pfam" id="PF07690">
    <property type="entry name" value="MFS_1"/>
    <property type="match status" value="1"/>
</dbReference>
<evidence type="ECO:0000256" key="13">
    <source>
        <dbReference type="SAM" id="MobiDB-lite"/>
    </source>
</evidence>
<feature type="transmembrane region" description="Helical" evidence="14">
    <location>
        <begin position="45"/>
        <end position="69"/>
    </location>
</feature>
<dbReference type="FunFam" id="1.20.1250.20:FF:000003">
    <property type="entry name" value="Solute carrier family 17 member 3"/>
    <property type="match status" value="1"/>
</dbReference>
<keyword evidence="8" id="KW-0406">Ion transport</keyword>
<name>A0A0Q9X7V9_DROMO</name>
<sequence>MKFICCGSKGAMSVNENAANIENKKEAEAEGSTNSGFGMRHLQMLLIFCGLTVGFAMRVNLSVAVVAMTNATTVNPDFPEYPLSEKTKSWVLSSFFWGYVMTQVPAGALARRFGGKVTLLTGVSICSLMNLLTPLCARLGGWSLLCGLRFIEGLCQGVFFPSCHTIIAHWLPPRERGSMTTYAYTGSQFGTILMLVTSGLLASSAGGWPSIFYASGGCGIVWVFVYYIWGASTPKDSKNITAEEVQLIEMQLAKERTVNAELPSYRQATPWLSFLTSGPFLALTAAHCVSAWGYWTLLTQIPSYINNVLGKDIKSNALLSALPYVANFLLSFPFVWLAKCMEKRESISLAFSRKFFNTIGQYIPMCLLVALGYVTKEQDTLAVILLTFTVGINTACHLGFQVNHIDLSPNFAGTLMGISNALASIMSLSAPLLVGVIVTDKHDAEQWRIVFFVAAGFYLVGDGLFVLFGRADVQPWNDPPAKRDHKSIPQMESQKSDHCDK</sequence>
<dbReference type="InterPro" id="IPR020846">
    <property type="entry name" value="MFS_dom"/>
</dbReference>
<keyword evidence="17" id="KW-1185">Reference proteome</keyword>
<evidence type="ECO:0000313" key="16">
    <source>
        <dbReference type="EMBL" id="KRG04448.1"/>
    </source>
</evidence>
<dbReference type="PANTHER" id="PTHR11662:SF280">
    <property type="entry name" value="FI21844P1-RELATED"/>
    <property type="match status" value="1"/>
</dbReference>
<dbReference type="GO" id="GO:0015293">
    <property type="term" value="F:symporter activity"/>
    <property type="evidence" value="ECO:0007669"/>
    <property type="project" value="UniProtKB-KW"/>
</dbReference>
<feature type="transmembrane region" description="Helical" evidence="14">
    <location>
        <begin position="271"/>
        <end position="297"/>
    </location>
</feature>
<evidence type="ECO:0000256" key="12">
    <source>
        <dbReference type="ARBA" id="ARBA00068450"/>
    </source>
</evidence>
<feature type="transmembrane region" description="Helical" evidence="14">
    <location>
        <begin position="211"/>
        <end position="229"/>
    </location>
</feature>
<comment type="function">
    <text evidence="11">May be an inorganic phosphate cotransporter.</text>
</comment>
<dbReference type="GO" id="GO:0006820">
    <property type="term" value="P:monoatomic anion transport"/>
    <property type="evidence" value="ECO:0007669"/>
    <property type="project" value="TreeGrafter"/>
</dbReference>
<dbReference type="EMBL" id="CH933808">
    <property type="protein sequence ID" value="KRG04448.1"/>
    <property type="molecule type" value="Genomic_DNA"/>
</dbReference>
<dbReference type="FunFam" id="1.20.1250.20:FF:000144">
    <property type="entry name" value="Picot, isoform B"/>
    <property type="match status" value="1"/>
</dbReference>
<keyword evidence="3" id="KW-0813">Transport</keyword>
<evidence type="ECO:0000256" key="9">
    <source>
        <dbReference type="ARBA" id="ARBA00023136"/>
    </source>
</evidence>
<dbReference type="FunCoup" id="A0A0Q9X7V9">
    <property type="interactions" value="3"/>
</dbReference>
<evidence type="ECO:0000256" key="4">
    <source>
        <dbReference type="ARBA" id="ARBA00022692"/>
    </source>
</evidence>
<keyword evidence="10" id="KW-0739">Sodium transport</keyword>
<keyword evidence="4 14" id="KW-0812">Transmembrane</keyword>